<protein>
    <submittedName>
        <fullName evidence="2">Uncharacterized protein</fullName>
    </submittedName>
</protein>
<proteinExistence type="evidence at transcript level"/>
<dbReference type="EMBL" id="EU953544">
    <property type="protein sequence ID" value="ACG25662.1"/>
    <property type="molecule type" value="mRNA"/>
</dbReference>
<reference evidence="2" key="1">
    <citation type="journal article" date="2009" name="Plant Mol. Biol.">
        <title>Insights into corn genes derived from large-scale cDNA sequencing.</title>
        <authorList>
            <person name="Alexandrov N.N."/>
            <person name="Brover V.V."/>
            <person name="Freidin S."/>
            <person name="Troukhan M.E."/>
            <person name="Tatarinova T.V."/>
            <person name="Zhang H."/>
            <person name="Swaller T.J."/>
            <person name="Lu Y.P."/>
            <person name="Bouck J."/>
            <person name="Flavell R.B."/>
            <person name="Feldmann K.A."/>
        </authorList>
    </citation>
    <scope>NUCLEOTIDE SEQUENCE</scope>
</reference>
<evidence type="ECO:0000313" key="2">
    <source>
        <dbReference type="EMBL" id="ACG25662.1"/>
    </source>
</evidence>
<dbReference type="AlphaFoldDB" id="B6SLC9"/>
<accession>B6SLC9</accession>
<feature type="region of interest" description="Disordered" evidence="1">
    <location>
        <begin position="1"/>
        <end position="51"/>
    </location>
</feature>
<evidence type="ECO:0000256" key="1">
    <source>
        <dbReference type="SAM" id="MobiDB-lite"/>
    </source>
</evidence>
<sequence>MLLATPLQADAPTMALSAPPSRRPLLSGSAQGTPSMAGAPDGRTSTSPLPVAPALDYLQARSRYSSNNHETPSCRALDVFDRISQQAVPSPFLQQVDAPSPSLVPMADHLLLPW</sequence>
<name>B6SLC9_MAIZE</name>
<organism evidence="2">
    <name type="scientific">Zea mays</name>
    <name type="common">Maize</name>
    <dbReference type="NCBI Taxonomy" id="4577"/>
    <lineage>
        <taxon>Eukaryota</taxon>
        <taxon>Viridiplantae</taxon>
        <taxon>Streptophyta</taxon>
        <taxon>Embryophyta</taxon>
        <taxon>Tracheophyta</taxon>
        <taxon>Spermatophyta</taxon>
        <taxon>Magnoliopsida</taxon>
        <taxon>Liliopsida</taxon>
        <taxon>Poales</taxon>
        <taxon>Poaceae</taxon>
        <taxon>PACMAD clade</taxon>
        <taxon>Panicoideae</taxon>
        <taxon>Andropogonodae</taxon>
        <taxon>Andropogoneae</taxon>
        <taxon>Tripsacinae</taxon>
        <taxon>Zea</taxon>
    </lineage>
</organism>